<name>A0AA36HYL0_9DINO</name>
<feature type="compositionally biased region" description="Low complexity" evidence="1">
    <location>
        <begin position="294"/>
        <end position="305"/>
    </location>
</feature>
<feature type="signal peptide" evidence="2">
    <location>
        <begin position="1"/>
        <end position="15"/>
    </location>
</feature>
<feature type="region of interest" description="Disordered" evidence="1">
    <location>
        <begin position="211"/>
        <end position="314"/>
    </location>
</feature>
<proteinExistence type="predicted"/>
<dbReference type="Proteomes" id="UP001178507">
    <property type="component" value="Unassembled WGS sequence"/>
</dbReference>
<protein>
    <submittedName>
        <fullName evidence="3">Uncharacterized protein</fullName>
    </submittedName>
</protein>
<reference evidence="3" key="1">
    <citation type="submission" date="2023-08" db="EMBL/GenBank/DDBJ databases">
        <authorList>
            <person name="Chen Y."/>
            <person name="Shah S."/>
            <person name="Dougan E. K."/>
            <person name="Thang M."/>
            <person name="Chan C."/>
        </authorList>
    </citation>
    <scope>NUCLEOTIDE SEQUENCE</scope>
</reference>
<evidence type="ECO:0000256" key="1">
    <source>
        <dbReference type="SAM" id="MobiDB-lite"/>
    </source>
</evidence>
<evidence type="ECO:0000313" key="4">
    <source>
        <dbReference type="Proteomes" id="UP001178507"/>
    </source>
</evidence>
<dbReference type="AlphaFoldDB" id="A0AA36HYL0"/>
<comment type="caution">
    <text evidence="3">The sequence shown here is derived from an EMBL/GenBank/DDBJ whole genome shotgun (WGS) entry which is preliminary data.</text>
</comment>
<keyword evidence="4" id="KW-1185">Reference proteome</keyword>
<evidence type="ECO:0000313" key="3">
    <source>
        <dbReference type="EMBL" id="CAJ1377704.1"/>
    </source>
</evidence>
<feature type="chain" id="PRO_5041392563" evidence="2">
    <location>
        <begin position="16"/>
        <end position="314"/>
    </location>
</feature>
<feature type="compositionally biased region" description="Polar residues" evidence="1">
    <location>
        <begin position="218"/>
        <end position="232"/>
    </location>
</feature>
<accession>A0AA36HYL0</accession>
<dbReference type="EMBL" id="CAUJNA010000481">
    <property type="protein sequence ID" value="CAJ1377704.1"/>
    <property type="molecule type" value="Genomic_DNA"/>
</dbReference>
<keyword evidence="2" id="KW-0732">Signal</keyword>
<feature type="compositionally biased region" description="Pro residues" evidence="1">
    <location>
        <begin position="180"/>
        <end position="189"/>
    </location>
</feature>
<feature type="region of interest" description="Disordered" evidence="1">
    <location>
        <begin position="156"/>
        <end position="194"/>
    </location>
</feature>
<sequence length="314" mass="34499">MKAALVCALLFKSRAEPLLEDDECASRSCALNALQKKVAKMTCKDVVPGDACYGEVMWAKKEGIRQHPNWYPGLTPDSTTADFQEIVHSHKPGKCPPPCVSVDSCHTALPGEKCYSDVQWAKQHGIREHPGWYHGLSAASTDFDFQLEIHTTRPDKCPMPCNTQPGAPAEPEVPEVAPEPELPAPVPEPELPEEVPEVPEEPEEVVEVPMPTVIPETQAPTQAPTEAPQTETEAPRAPSPCHQQDQHEREACEQGIIRAEQLAREQAERAEQEAQRQHDASIPLDVKQNEIIEEIGGPPTEGGLPDFSEFDPDS</sequence>
<gene>
    <name evidence="3" type="ORF">EVOR1521_LOCUS6434</name>
</gene>
<feature type="compositionally biased region" description="Low complexity" evidence="1">
    <location>
        <begin position="167"/>
        <end position="176"/>
    </location>
</feature>
<organism evidence="3 4">
    <name type="scientific">Effrenium voratum</name>
    <dbReference type="NCBI Taxonomy" id="2562239"/>
    <lineage>
        <taxon>Eukaryota</taxon>
        <taxon>Sar</taxon>
        <taxon>Alveolata</taxon>
        <taxon>Dinophyceae</taxon>
        <taxon>Suessiales</taxon>
        <taxon>Symbiodiniaceae</taxon>
        <taxon>Effrenium</taxon>
    </lineage>
</organism>
<evidence type="ECO:0000256" key="2">
    <source>
        <dbReference type="SAM" id="SignalP"/>
    </source>
</evidence>
<feature type="compositionally biased region" description="Basic and acidic residues" evidence="1">
    <location>
        <begin position="261"/>
        <end position="279"/>
    </location>
</feature>